<comment type="caution">
    <text evidence="1">The sequence shown here is derived from an EMBL/GenBank/DDBJ whole genome shotgun (WGS) entry which is preliminary data.</text>
</comment>
<evidence type="ECO:0008006" key="3">
    <source>
        <dbReference type="Google" id="ProtNLM"/>
    </source>
</evidence>
<dbReference type="InterPro" id="IPR018534">
    <property type="entry name" value="Tet_reg_excision_RteC"/>
</dbReference>
<organism evidence="1 2">
    <name type="scientific">Flagellimonas nanhaiensis</name>
    <dbReference type="NCBI Taxonomy" id="2292706"/>
    <lineage>
        <taxon>Bacteria</taxon>
        <taxon>Pseudomonadati</taxon>
        <taxon>Bacteroidota</taxon>
        <taxon>Flavobacteriia</taxon>
        <taxon>Flavobacteriales</taxon>
        <taxon>Flavobacteriaceae</taxon>
        <taxon>Flagellimonas</taxon>
    </lineage>
</organism>
<keyword evidence="2" id="KW-1185">Reference proteome</keyword>
<dbReference type="RefSeq" id="WP_116185755.1">
    <property type="nucleotide sequence ID" value="NZ_QTJX01000006.1"/>
</dbReference>
<evidence type="ECO:0000313" key="1">
    <source>
        <dbReference type="EMBL" id="RDY57910.1"/>
    </source>
</evidence>
<dbReference type="AlphaFoldDB" id="A0A371JLN3"/>
<dbReference type="Pfam" id="PF09357">
    <property type="entry name" value="RteC"/>
    <property type="match status" value="1"/>
</dbReference>
<dbReference type="OrthoDB" id="790983at2"/>
<proteinExistence type="predicted"/>
<reference evidence="1 2" key="1">
    <citation type="submission" date="2018-08" db="EMBL/GenBank/DDBJ databases">
        <title>Muricauda nanhaiensis sp. nov., isolated from seawater of the South China Sea.</title>
        <authorList>
            <person name="Dang Y."/>
        </authorList>
    </citation>
    <scope>NUCLEOTIDE SEQUENCE [LARGE SCALE GENOMIC DNA]</scope>
    <source>
        <strain evidence="1 2">SM1704</strain>
    </source>
</reference>
<protein>
    <recommendedName>
        <fullName evidence="3">Tetracycline regulation of excision, RteC</fullName>
    </recommendedName>
</protein>
<dbReference type="Proteomes" id="UP000261828">
    <property type="component" value="Unassembled WGS sequence"/>
</dbReference>
<gene>
    <name evidence="1" type="ORF">DX873_17335</name>
</gene>
<evidence type="ECO:0000313" key="2">
    <source>
        <dbReference type="Proteomes" id="UP000261828"/>
    </source>
</evidence>
<name>A0A371JLN3_9FLAO</name>
<sequence length="279" mass="32390">MEVSTIISEFDEALGNLRQEGLSVLERANKGIGLCRKTLGLLRNEVVAKGFPNEISEIHFFKEIKPIPMQHLVYYTEVHKCELKLPRLGLKSQLKFLQIERKRLNAFFGSHLEFHRYLLEGRTGRDTHYFTREKGMVHPIREGYSYRYDNEFETSHDMLLATFKGLERYGNYLKEMEHRLTALGTGVTRTPMDGAPAFLFTLPDTAAVELAYALREARAINHGDFEIKAFVEYFGKVFGFEVKEPYMLLHQIANRKKERAKYLRRLLDAFLGFLDGRDA</sequence>
<accession>A0A371JLN3</accession>
<dbReference type="EMBL" id="QTJX01000006">
    <property type="protein sequence ID" value="RDY57910.1"/>
    <property type="molecule type" value="Genomic_DNA"/>
</dbReference>